<evidence type="ECO:0000313" key="1">
    <source>
        <dbReference type="EMBL" id="EKC34967.1"/>
    </source>
</evidence>
<organism evidence="1">
    <name type="scientific">Magallana gigas</name>
    <name type="common">Pacific oyster</name>
    <name type="synonym">Crassostrea gigas</name>
    <dbReference type="NCBI Taxonomy" id="29159"/>
    <lineage>
        <taxon>Eukaryota</taxon>
        <taxon>Metazoa</taxon>
        <taxon>Spiralia</taxon>
        <taxon>Lophotrochozoa</taxon>
        <taxon>Mollusca</taxon>
        <taxon>Bivalvia</taxon>
        <taxon>Autobranchia</taxon>
        <taxon>Pteriomorphia</taxon>
        <taxon>Ostreida</taxon>
        <taxon>Ostreoidea</taxon>
        <taxon>Ostreidae</taxon>
        <taxon>Magallana</taxon>
    </lineage>
</organism>
<accession>K1QDF6</accession>
<gene>
    <name evidence="1" type="ORF">CGI_10018005</name>
</gene>
<proteinExistence type="predicted"/>
<sequence length="91" mass="10734">MSSNNYPYIVNRKLLYKESVDSGFQEPIEAKLKRYGVLGMLKPTSRTHALQNMLYLLKTKDFPLQNYKTIKIGYFWKLYIPGHAYKPDKLD</sequence>
<reference evidence="1" key="1">
    <citation type="journal article" date="2012" name="Nature">
        <title>The oyster genome reveals stress adaptation and complexity of shell formation.</title>
        <authorList>
            <person name="Zhang G."/>
            <person name="Fang X."/>
            <person name="Guo X."/>
            <person name="Li L."/>
            <person name="Luo R."/>
            <person name="Xu F."/>
            <person name="Yang P."/>
            <person name="Zhang L."/>
            <person name="Wang X."/>
            <person name="Qi H."/>
            <person name="Xiong Z."/>
            <person name="Que H."/>
            <person name="Xie Y."/>
            <person name="Holland P.W."/>
            <person name="Paps J."/>
            <person name="Zhu Y."/>
            <person name="Wu F."/>
            <person name="Chen Y."/>
            <person name="Wang J."/>
            <person name="Peng C."/>
            <person name="Meng J."/>
            <person name="Yang L."/>
            <person name="Liu J."/>
            <person name="Wen B."/>
            <person name="Zhang N."/>
            <person name="Huang Z."/>
            <person name="Zhu Q."/>
            <person name="Feng Y."/>
            <person name="Mount A."/>
            <person name="Hedgecock D."/>
            <person name="Xu Z."/>
            <person name="Liu Y."/>
            <person name="Domazet-Loso T."/>
            <person name="Du Y."/>
            <person name="Sun X."/>
            <person name="Zhang S."/>
            <person name="Liu B."/>
            <person name="Cheng P."/>
            <person name="Jiang X."/>
            <person name="Li J."/>
            <person name="Fan D."/>
            <person name="Wang W."/>
            <person name="Fu W."/>
            <person name="Wang T."/>
            <person name="Wang B."/>
            <person name="Zhang J."/>
            <person name="Peng Z."/>
            <person name="Li Y."/>
            <person name="Li N."/>
            <person name="Wang J."/>
            <person name="Chen M."/>
            <person name="He Y."/>
            <person name="Tan F."/>
            <person name="Song X."/>
            <person name="Zheng Q."/>
            <person name="Huang R."/>
            <person name="Yang H."/>
            <person name="Du X."/>
            <person name="Chen L."/>
            <person name="Yang M."/>
            <person name="Gaffney P.M."/>
            <person name="Wang S."/>
            <person name="Luo L."/>
            <person name="She Z."/>
            <person name="Ming Y."/>
            <person name="Huang W."/>
            <person name="Zhang S."/>
            <person name="Huang B."/>
            <person name="Zhang Y."/>
            <person name="Qu T."/>
            <person name="Ni P."/>
            <person name="Miao G."/>
            <person name="Wang J."/>
            <person name="Wang Q."/>
            <person name="Steinberg C.E."/>
            <person name="Wang H."/>
            <person name="Li N."/>
            <person name="Qian L."/>
            <person name="Zhang G."/>
            <person name="Li Y."/>
            <person name="Yang H."/>
            <person name="Liu X."/>
            <person name="Wang J."/>
            <person name="Yin Y."/>
            <person name="Wang J."/>
        </authorList>
    </citation>
    <scope>NUCLEOTIDE SEQUENCE [LARGE SCALE GENOMIC DNA]</scope>
    <source>
        <strain evidence="1">05x7-T-G4-1.051#20</strain>
    </source>
</reference>
<dbReference type="InParanoid" id="K1QDF6"/>
<dbReference type="EMBL" id="JH817848">
    <property type="protein sequence ID" value="EKC34967.1"/>
    <property type="molecule type" value="Genomic_DNA"/>
</dbReference>
<protein>
    <submittedName>
        <fullName evidence="1">Uncharacterized protein</fullName>
    </submittedName>
</protein>
<dbReference type="AlphaFoldDB" id="K1QDF6"/>
<dbReference type="HOGENOM" id="CLU_2429204_0_0_1"/>
<name>K1QDF6_MAGGI</name>